<feature type="domain" description="Bacteriophage T5 Orf172 DNA-binding" evidence="1">
    <location>
        <begin position="11"/>
        <end position="93"/>
    </location>
</feature>
<dbReference type="SMART" id="SM00974">
    <property type="entry name" value="T5orf172"/>
    <property type="match status" value="1"/>
</dbReference>
<dbReference type="Pfam" id="PF10544">
    <property type="entry name" value="T5orf172"/>
    <property type="match status" value="1"/>
</dbReference>
<evidence type="ECO:0000313" key="2">
    <source>
        <dbReference type="EMBL" id="QHS91773.1"/>
    </source>
</evidence>
<reference evidence="2" key="1">
    <citation type="journal article" date="2020" name="Nature">
        <title>Giant virus diversity and host interactions through global metagenomics.</title>
        <authorList>
            <person name="Schulz F."/>
            <person name="Roux S."/>
            <person name="Paez-Espino D."/>
            <person name="Jungbluth S."/>
            <person name="Walsh D.A."/>
            <person name="Denef V.J."/>
            <person name="McMahon K.D."/>
            <person name="Konstantinidis K.T."/>
            <person name="Eloe-Fadrosh E.A."/>
            <person name="Kyrpides N.C."/>
            <person name="Woyke T."/>
        </authorList>
    </citation>
    <scope>NUCLEOTIDE SEQUENCE</scope>
    <source>
        <strain evidence="2">GVMAG-M-3300013006-15</strain>
    </source>
</reference>
<accession>A0A6C0BKC4</accession>
<proteinExistence type="predicted"/>
<dbReference type="InterPro" id="IPR018306">
    <property type="entry name" value="Phage_T5_Orf172_DNA-bd"/>
</dbReference>
<name>A0A6C0BKC4_9ZZZZ</name>
<dbReference type="AlphaFoldDB" id="A0A6C0BKC4"/>
<dbReference type="EMBL" id="MN739163">
    <property type="protein sequence ID" value="QHS91773.1"/>
    <property type="molecule type" value="Genomic_DNA"/>
</dbReference>
<sequence>MEGYVYCMTNEHMPDFVKVGYTDRTPEERLAEANGDTWSIPVWKCETSIKVRNPRDAEKVLHKILSYEDGRVSSRREFFTAPVEAIKNLFDLLRTQQDEILPVSPQINSPATGGRDYKKIFRDGQVLKHIYKGDEAIAIYMKEKDCFMWRGTEYGSLSRLNAAHKQSINPELKSAGNAWDEWMAISEDGNFVPVKHLPPLQETD</sequence>
<organism evidence="2">
    <name type="scientific">viral metagenome</name>
    <dbReference type="NCBI Taxonomy" id="1070528"/>
    <lineage>
        <taxon>unclassified sequences</taxon>
        <taxon>metagenomes</taxon>
        <taxon>organismal metagenomes</taxon>
    </lineage>
</organism>
<protein>
    <recommendedName>
        <fullName evidence="1">Bacteriophage T5 Orf172 DNA-binding domain-containing protein</fullName>
    </recommendedName>
</protein>
<evidence type="ECO:0000259" key="1">
    <source>
        <dbReference type="SMART" id="SM00974"/>
    </source>
</evidence>